<proteinExistence type="predicted"/>
<protein>
    <submittedName>
        <fullName evidence="2 3">XK-related protein 6</fullName>
    </submittedName>
</protein>
<evidence type="ECO:0000313" key="4">
    <source>
        <dbReference type="Proteomes" id="UP000030765"/>
    </source>
</evidence>
<feature type="region of interest" description="Disordered" evidence="1">
    <location>
        <begin position="163"/>
        <end position="186"/>
    </location>
</feature>
<dbReference type="EMBL" id="ATLV01013560">
    <property type="status" value="NOT_ANNOTATED_CDS"/>
    <property type="molecule type" value="Genomic_DNA"/>
</dbReference>
<gene>
    <name evidence="2" type="ORF">ZHAS_00005387</name>
</gene>
<dbReference type="VEuPathDB" id="VectorBase:ASIC005387"/>
<dbReference type="EMBL" id="KE524867">
    <property type="protein sequence ID" value="KFB38111.1"/>
    <property type="molecule type" value="Genomic_DNA"/>
</dbReference>
<accession>A0A084VJG7</accession>
<evidence type="ECO:0000313" key="2">
    <source>
        <dbReference type="EMBL" id="KFB38111.1"/>
    </source>
</evidence>
<sequence>MARERARESEKDASERDDTARSFFGLARILFSIESSLRSCATLLRASFSTRRSAKQDLLNICSALRSRFDDGSTGIYRDTKCYASPHPTSSGGEGNFSGERGNAFDCLCVCLRMSIARRTRRSANSGVFSVQQPAAVAGGQCERRADIVNPCLPSTFAGKEPIPPWIEQEPVDRPNNQLNPGGTSV</sequence>
<keyword evidence="4" id="KW-1185">Reference proteome</keyword>
<organism evidence="2">
    <name type="scientific">Anopheles sinensis</name>
    <name type="common">Mosquito</name>
    <dbReference type="NCBI Taxonomy" id="74873"/>
    <lineage>
        <taxon>Eukaryota</taxon>
        <taxon>Metazoa</taxon>
        <taxon>Ecdysozoa</taxon>
        <taxon>Arthropoda</taxon>
        <taxon>Hexapoda</taxon>
        <taxon>Insecta</taxon>
        <taxon>Pterygota</taxon>
        <taxon>Neoptera</taxon>
        <taxon>Endopterygota</taxon>
        <taxon>Diptera</taxon>
        <taxon>Nematocera</taxon>
        <taxon>Culicoidea</taxon>
        <taxon>Culicidae</taxon>
        <taxon>Anophelinae</taxon>
        <taxon>Anopheles</taxon>
    </lineage>
</organism>
<evidence type="ECO:0000256" key="1">
    <source>
        <dbReference type="SAM" id="MobiDB-lite"/>
    </source>
</evidence>
<dbReference type="EnsemblMetazoa" id="ASIC005387-RA">
    <property type="protein sequence ID" value="ASIC005387-PA"/>
    <property type="gene ID" value="ASIC005387"/>
</dbReference>
<reference evidence="2 4" key="1">
    <citation type="journal article" date="2014" name="BMC Genomics">
        <title>Genome sequence of Anopheles sinensis provides insight into genetics basis of mosquito competence for malaria parasites.</title>
        <authorList>
            <person name="Zhou D."/>
            <person name="Zhang D."/>
            <person name="Ding G."/>
            <person name="Shi L."/>
            <person name="Hou Q."/>
            <person name="Ye Y."/>
            <person name="Xu Y."/>
            <person name="Zhou H."/>
            <person name="Xiong C."/>
            <person name="Li S."/>
            <person name="Yu J."/>
            <person name="Hong S."/>
            <person name="Yu X."/>
            <person name="Zou P."/>
            <person name="Chen C."/>
            <person name="Chang X."/>
            <person name="Wang W."/>
            <person name="Lv Y."/>
            <person name="Sun Y."/>
            <person name="Ma L."/>
            <person name="Shen B."/>
            <person name="Zhu C."/>
        </authorList>
    </citation>
    <scope>NUCLEOTIDE SEQUENCE [LARGE SCALE GENOMIC DNA]</scope>
</reference>
<dbReference type="AlphaFoldDB" id="A0A084VJG7"/>
<name>A0A084VJG7_ANOSI</name>
<reference evidence="3" key="2">
    <citation type="submission" date="2020-05" db="UniProtKB">
        <authorList>
            <consortium name="EnsemblMetazoa"/>
        </authorList>
    </citation>
    <scope>IDENTIFICATION</scope>
</reference>
<evidence type="ECO:0000313" key="3">
    <source>
        <dbReference type="EnsemblMetazoa" id="ASIC005387-PA"/>
    </source>
</evidence>
<dbReference type="Proteomes" id="UP000030765">
    <property type="component" value="Unassembled WGS sequence"/>
</dbReference>
<feature type="compositionally biased region" description="Polar residues" evidence="1">
    <location>
        <begin position="175"/>
        <end position="186"/>
    </location>
</feature>